<dbReference type="PANTHER" id="PTHR10903">
    <property type="entry name" value="GTPASE, IMAP FAMILY MEMBER-RELATED"/>
    <property type="match status" value="1"/>
</dbReference>
<dbReference type="InterPro" id="IPR006703">
    <property type="entry name" value="G_AIG1"/>
</dbReference>
<evidence type="ECO:0000256" key="2">
    <source>
        <dbReference type="ARBA" id="ARBA00022741"/>
    </source>
</evidence>
<feature type="region of interest" description="Disordered" evidence="4">
    <location>
        <begin position="1262"/>
        <end position="1312"/>
    </location>
</feature>
<feature type="region of interest" description="Disordered" evidence="4">
    <location>
        <begin position="1169"/>
        <end position="1203"/>
    </location>
</feature>
<protein>
    <submittedName>
        <fullName evidence="7">Uncharacterized protein LOC108271635 isoform X1</fullName>
    </submittedName>
</protein>
<feature type="domain" description="AIG1-type G" evidence="5">
    <location>
        <begin position="727"/>
        <end position="927"/>
    </location>
</feature>
<proteinExistence type="inferred from homology"/>
<dbReference type="Gene3D" id="3.40.50.300">
    <property type="entry name" value="P-loop containing nucleotide triphosphate hydrolases"/>
    <property type="match status" value="4"/>
</dbReference>
<name>A0A2D0RWC1_ICTPU</name>
<reference evidence="6" key="1">
    <citation type="journal article" date="2016" name="Nat. Commun.">
        <title>The channel catfish genome sequence provides insights into the evolution of scale formation in teleosts.</title>
        <authorList>
            <person name="Liu Z."/>
            <person name="Liu S."/>
            <person name="Yao J."/>
            <person name="Bao L."/>
            <person name="Zhang J."/>
            <person name="Li Y."/>
            <person name="Jiang C."/>
            <person name="Sun L."/>
            <person name="Wang R."/>
            <person name="Zhang Y."/>
            <person name="Zhou T."/>
            <person name="Zeng Q."/>
            <person name="Fu Q."/>
            <person name="Gao S."/>
            <person name="Li N."/>
            <person name="Koren S."/>
            <person name="Jiang Y."/>
            <person name="Zimin A."/>
            <person name="Xu P."/>
            <person name="Phillippy A.M."/>
            <person name="Geng X."/>
            <person name="Song L."/>
            <person name="Sun F."/>
            <person name="Li C."/>
            <person name="Wang X."/>
            <person name="Chen A."/>
            <person name="Jin Y."/>
            <person name="Yuan Z."/>
            <person name="Yang Y."/>
            <person name="Tan S."/>
            <person name="Peatman E."/>
            <person name="Lu J."/>
            <person name="Qin Z."/>
            <person name="Dunham R."/>
            <person name="Li Z."/>
            <person name="Sonstegard T."/>
            <person name="Feng J."/>
            <person name="Danzmann R.G."/>
            <person name="Schroeder S."/>
            <person name="Scheffler B."/>
            <person name="Duke M.V."/>
            <person name="Ballard L."/>
            <person name="Kucuktas H."/>
            <person name="Kaltenboeck L."/>
            <person name="Liu H."/>
            <person name="Armbruster J."/>
            <person name="Xie Y."/>
            <person name="Kirby M.L."/>
            <person name="Tian Y."/>
            <person name="Flanagan M.E."/>
            <person name="Mu W."/>
            <person name="Waldbieser G.C."/>
        </authorList>
    </citation>
    <scope>NUCLEOTIDE SEQUENCE [LARGE SCALE GENOMIC DNA]</scope>
    <source>
        <strain evidence="6">SDA103</strain>
    </source>
</reference>
<feature type="compositionally biased region" description="Basic and acidic residues" evidence="4">
    <location>
        <begin position="1053"/>
        <end position="1069"/>
    </location>
</feature>
<dbReference type="SUPFAM" id="SSF52540">
    <property type="entry name" value="P-loop containing nucleoside triphosphate hydrolases"/>
    <property type="match status" value="2"/>
</dbReference>
<evidence type="ECO:0000256" key="4">
    <source>
        <dbReference type="SAM" id="MobiDB-lite"/>
    </source>
</evidence>
<feature type="region of interest" description="Disordered" evidence="4">
    <location>
        <begin position="1"/>
        <end position="20"/>
    </location>
</feature>
<dbReference type="GO" id="GO:0005525">
    <property type="term" value="F:GTP binding"/>
    <property type="evidence" value="ECO:0007669"/>
    <property type="project" value="UniProtKB-KW"/>
</dbReference>
<dbReference type="Pfam" id="PF04548">
    <property type="entry name" value="AIG1"/>
    <property type="match status" value="4"/>
</dbReference>
<evidence type="ECO:0000313" key="6">
    <source>
        <dbReference type="Proteomes" id="UP000221080"/>
    </source>
</evidence>
<evidence type="ECO:0000259" key="5">
    <source>
        <dbReference type="PROSITE" id="PS51720"/>
    </source>
</evidence>
<keyword evidence="2" id="KW-0547">Nucleotide-binding</keyword>
<evidence type="ECO:0000256" key="1">
    <source>
        <dbReference type="ARBA" id="ARBA00008535"/>
    </source>
</evidence>
<feature type="region of interest" description="Disordered" evidence="4">
    <location>
        <begin position="453"/>
        <end position="477"/>
    </location>
</feature>
<dbReference type="OrthoDB" id="8954335at2759"/>
<evidence type="ECO:0000256" key="3">
    <source>
        <dbReference type="ARBA" id="ARBA00023134"/>
    </source>
</evidence>
<keyword evidence="3" id="KW-0342">GTP-binding</keyword>
<keyword evidence="6" id="KW-1185">Reference proteome</keyword>
<feature type="compositionally biased region" description="Basic and acidic residues" evidence="4">
    <location>
        <begin position="209"/>
        <end position="233"/>
    </location>
</feature>
<evidence type="ECO:0000313" key="7">
    <source>
        <dbReference type="RefSeq" id="XP_017334798.1"/>
    </source>
</evidence>
<reference evidence="7" key="2">
    <citation type="submission" date="2025-08" db="UniProtKB">
        <authorList>
            <consortium name="RefSeq"/>
        </authorList>
    </citation>
    <scope>IDENTIFICATION</scope>
    <source>
        <tissue evidence="7">Blood</tissue>
    </source>
</reference>
<dbReference type="InterPro" id="IPR027417">
    <property type="entry name" value="P-loop_NTPase"/>
</dbReference>
<dbReference type="FunFam" id="3.40.50.300:FF:000366">
    <property type="entry name" value="GTPase, IMAP family member 2"/>
    <property type="match status" value="1"/>
</dbReference>
<dbReference type="PANTHER" id="PTHR10903:SF170">
    <property type="entry name" value="GTPASE IMAP FAMILY MEMBER 7"/>
    <property type="match status" value="1"/>
</dbReference>
<feature type="region of interest" description="Disordered" evidence="4">
    <location>
        <begin position="1035"/>
        <end position="1110"/>
    </location>
</feature>
<dbReference type="KEGG" id="ipu:108271635"/>
<dbReference type="Proteomes" id="UP000221080">
    <property type="component" value="Chromosome 11"/>
</dbReference>
<accession>A0A2D0RWC1</accession>
<dbReference type="GeneID" id="108271635"/>
<dbReference type="PROSITE" id="PS51720">
    <property type="entry name" value="G_AIG1"/>
    <property type="match status" value="1"/>
</dbReference>
<sequence length="1341" mass="156642">MESNDPAKCRRRKQSKSPPPCMSELRIVLLGKSLQHTSTVGNFILGKTAFETEDPPHSRKQHSERARGHVQGTDITIIDAAHLFNPPLKPEELEECVNLSAPGPHAFLLVIEPHSFTEEDKNHLGLLLNRFSEKARNYAFVIGTATSGGKSDASQSLIKECCNRYRKYKQLEKNKNSCRQLFDEIRRVVKENGGNYLVCKSFKDAPEESFHTDENLARPGERKRSDLPDDTNEKSTSTSVGGALSRIGLSALLPERKVGEHSARLSELRIVLLGKSLQHTSMVGNFILGKTAFETEDPPHSRKQHSERARGHVQETDITIINAAHLFNPPLKPEELEECVNLSAPGPHAFLLVIEPHSFTEQDKNHLGLLLNRFSEKARSYAFVIGTATSGRKSDASQRLIKECCDRYRKYKQLEKNKSSRHQLFDEIRRVVKENGGNYLVCKSFKDAPEESFHTDENLARPGERKRSDLPDDTKEKSTSAFVGGVLSRIGLSALFPERKFGKHSARLPGSDRSLPVLNLVLCGSDEELKTSISDLILDQRNVETGLVCGRVLRLAVMPALHNIYLSGEEVMDKILHCISVDNPVHAFLFIIPVGPLTDDNKREIEMIQRTFSSRFCDHSIVLFTNKNFNEDAAVNIVEQSSEMEELLKLFGGRYMIMEGEGNRRRKQVPELLERVTNMKKIYSLPMFIEAQKDGAKQPLEEVLSEMKNQLQAKPQEECAEGEISGSNCLRILLVGKTGNGKSATGNTILGRNEFESELSMSSVTRMCQKVMGEVQGKSVAVVDTPGLFDSTFSNEEVVEEIRKCISMLALGPHAFIIVLSVGRFTDEEKQTLNLIRMMFGAEAAKYSIVLFTGGDKLKDKTLEDYIRTSNHDHVNRLIRDCGGRVHLFNNIKEDPTQVSQLIQMIEEMIKFNRDNYFTNEMFENAEMSIQQKQKKILKEIEEKMQAEKEALKARYEEELEQVRTTMENERKTLEEEICKRENMFKQREEALRREYEEKEKEENDKWLKVNQRREEEKTQEIAENKRMLDEMRKEMENEKAKFIQQQAERDEEDRKRAEREKQIKEQFEKQQNQAITDLKIKQQEEIKKRNEEEQNRIKEREEETENWKRKMEAENELKEDIERKLRERETQWTEQMRERDHEYRRTRERHAEELRAQEEYLEQMKKNFEKEREQERNEWQEREKKKREQIEKEHMENTNKIKQEYEERENVWKEEWNKKIQEDNKRREEEMQNLKRMKEEMLKLNLRLKEEMEAARQEEIKKRVKADKERKEKEDRACKEMKNDYEKKKKEMEKKYEDEHEKHIKELNDKHKNDYELLKAQYESTKKELDESKGKNCIIQ</sequence>
<dbReference type="CDD" id="cd01852">
    <property type="entry name" value="AIG1"/>
    <property type="match status" value="1"/>
</dbReference>
<organism evidence="6 7">
    <name type="scientific">Ictalurus punctatus</name>
    <name type="common">Channel catfish</name>
    <name type="synonym">Silurus punctatus</name>
    <dbReference type="NCBI Taxonomy" id="7998"/>
    <lineage>
        <taxon>Eukaryota</taxon>
        <taxon>Metazoa</taxon>
        <taxon>Chordata</taxon>
        <taxon>Craniata</taxon>
        <taxon>Vertebrata</taxon>
        <taxon>Euteleostomi</taxon>
        <taxon>Actinopterygii</taxon>
        <taxon>Neopterygii</taxon>
        <taxon>Teleostei</taxon>
        <taxon>Ostariophysi</taxon>
        <taxon>Siluriformes</taxon>
        <taxon>Ictaluridae</taxon>
        <taxon>Ictalurus</taxon>
    </lineage>
</organism>
<gene>
    <name evidence="7" type="primary">LOC108271635</name>
</gene>
<dbReference type="InterPro" id="IPR045058">
    <property type="entry name" value="GIMA/IAN/Toc"/>
</dbReference>
<feature type="compositionally biased region" description="Basic and acidic residues" evidence="4">
    <location>
        <begin position="1079"/>
        <end position="1110"/>
    </location>
</feature>
<dbReference type="RefSeq" id="XP_017334798.1">
    <property type="nucleotide sequence ID" value="XM_017479309.3"/>
</dbReference>
<feature type="region of interest" description="Disordered" evidence="4">
    <location>
        <begin position="209"/>
        <end position="240"/>
    </location>
</feature>
<comment type="similarity">
    <text evidence="1">Belongs to the TRAFAC class TrmE-Era-EngA-EngB-Septin-like GTPase superfamily. AIG1/Toc34/Toc159-like paraseptin GTPase family. IAN subfamily.</text>
</comment>